<evidence type="ECO:0000313" key="2">
    <source>
        <dbReference type="Proteomes" id="UP000316008"/>
    </source>
</evidence>
<organism evidence="1 2">
    <name type="scientific">Fluviicola chungangensis</name>
    <dbReference type="NCBI Taxonomy" id="2597671"/>
    <lineage>
        <taxon>Bacteria</taxon>
        <taxon>Pseudomonadati</taxon>
        <taxon>Bacteroidota</taxon>
        <taxon>Flavobacteriia</taxon>
        <taxon>Flavobacteriales</taxon>
        <taxon>Crocinitomicaceae</taxon>
        <taxon>Fluviicola</taxon>
    </lineage>
</organism>
<sequence length="161" mass="19303">MNKEEIEAEVLHNYPLFSKLLLNLEKGLNKGLNWYLENEPELIEQRDFRPGTLGRFISASLSVRFQFDRTIDYVYQMDWDQDFIQNYTFELLKESNYLGHFKDIDQSIRFYIFHSFYHQLETSIRIIVDKLNLTESKGKPLDRVNEIVRCFPNDLLPVLML</sequence>
<accession>A0A556MYG0</accession>
<evidence type="ECO:0000313" key="1">
    <source>
        <dbReference type="EMBL" id="TSJ44819.1"/>
    </source>
</evidence>
<dbReference type="EMBL" id="VLPL01000004">
    <property type="protein sequence ID" value="TSJ44819.1"/>
    <property type="molecule type" value="Genomic_DNA"/>
</dbReference>
<dbReference type="RefSeq" id="WP_144332933.1">
    <property type="nucleotide sequence ID" value="NZ_VLPL01000004.1"/>
</dbReference>
<protein>
    <submittedName>
        <fullName evidence="1">Uncharacterized protein</fullName>
    </submittedName>
</protein>
<reference evidence="1 2" key="1">
    <citation type="submission" date="2019-07" db="EMBL/GenBank/DDBJ databases">
        <authorList>
            <person name="Huq M.A."/>
        </authorList>
    </citation>
    <scope>NUCLEOTIDE SEQUENCE [LARGE SCALE GENOMIC DNA]</scope>
    <source>
        <strain evidence="1 2">MAH-3</strain>
    </source>
</reference>
<proteinExistence type="predicted"/>
<comment type="caution">
    <text evidence="1">The sequence shown here is derived from an EMBL/GenBank/DDBJ whole genome shotgun (WGS) entry which is preliminary data.</text>
</comment>
<dbReference type="AlphaFoldDB" id="A0A556MYG0"/>
<dbReference type="Proteomes" id="UP000316008">
    <property type="component" value="Unassembled WGS sequence"/>
</dbReference>
<gene>
    <name evidence="1" type="ORF">FO442_09470</name>
</gene>
<name>A0A556MYG0_9FLAO</name>
<keyword evidence="2" id="KW-1185">Reference proteome</keyword>